<dbReference type="PATRIC" id="fig|1441930.4.peg.1573"/>
<dbReference type="InterPro" id="IPR031325">
    <property type="entry name" value="RHS_repeat"/>
</dbReference>
<dbReference type="PANTHER" id="PTHR32305:SF15">
    <property type="entry name" value="PROTEIN RHSA-RELATED"/>
    <property type="match status" value="1"/>
</dbReference>
<evidence type="ECO:0000313" key="5">
    <source>
        <dbReference type="EMBL" id="AHG19542.1"/>
    </source>
</evidence>
<evidence type="ECO:0000259" key="4">
    <source>
        <dbReference type="Pfam" id="PF25023"/>
    </source>
</evidence>
<proteinExistence type="predicted"/>
<dbReference type="NCBIfam" id="TIGR03696">
    <property type="entry name" value="Rhs_assc_core"/>
    <property type="match status" value="1"/>
</dbReference>
<dbReference type="HOGENOM" id="CLU_001218_1_4_6"/>
<evidence type="ECO:0000259" key="3">
    <source>
        <dbReference type="Pfam" id="PF20148"/>
    </source>
</evidence>
<dbReference type="eggNOG" id="COG3209">
    <property type="taxonomic scope" value="Bacteria"/>
</dbReference>
<dbReference type="InterPro" id="IPR056823">
    <property type="entry name" value="TEN-like_YD-shell"/>
</dbReference>
<reference evidence="5 6" key="1">
    <citation type="submission" date="2014-01" db="EMBL/GenBank/DDBJ databases">
        <title>Isolation of Serratia multitudinisentens RB-25 from Ex-Landfill site.</title>
        <authorList>
            <person name="Robson E.H.J."/>
        </authorList>
    </citation>
    <scope>NUCLEOTIDE SEQUENCE [LARGE SCALE GENOMIC DNA]</scope>
    <source>
        <strain evidence="5 6">RB-25</strain>
    </source>
</reference>
<evidence type="ECO:0008006" key="7">
    <source>
        <dbReference type="Google" id="ProtNLM"/>
    </source>
</evidence>
<dbReference type="Pfam" id="PF20148">
    <property type="entry name" value="DUF6531"/>
    <property type="match status" value="1"/>
</dbReference>
<dbReference type="Pfam" id="PF25023">
    <property type="entry name" value="TEN_YD-shell"/>
    <property type="match status" value="2"/>
</dbReference>
<accession>W0LB99</accession>
<dbReference type="NCBIfam" id="TIGR01643">
    <property type="entry name" value="YD_repeat_2x"/>
    <property type="match status" value="4"/>
</dbReference>
<dbReference type="InterPro" id="IPR045351">
    <property type="entry name" value="DUF6531"/>
</dbReference>
<feature type="region of interest" description="Disordered" evidence="2">
    <location>
        <begin position="167"/>
        <end position="187"/>
    </location>
</feature>
<protein>
    <recommendedName>
        <fullName evidence="7">Type IV secretion protein Rhs</fullName>
    </recommendedName>
</protein>
<dbReference type="RefSeq" id="WP_024911329.1">
    <property type="nucleotide sequence ID" value="NZ_CP007044.2"/>
</dbReference>
<dbReference type="Gene3D" id="2.60.200.60">
    <property type="match status" value="1"/>
</dbReference>
<gene>
    <name evidence="5" type="ORF">Z042_07915</name>
</gene>
<keyword evidence="1" id="KW-0677">Repeat</keyword>
<dbReference type="Proteomes" id="UP000019030">
    <property type="component" value="Chromosome"/>
</dbReference>
<dbReference type="InterPro" id="IPR050708">
    <property type="entry name" value="T6SS_VgrG/RHS"/>
</dbReference>
<evidence type="ECO:0000313" key="6">
    <source>
        <dbReference type="Proteomes" id="UP000019030"/>
    </source>
</evidence>
<dbReference type="Gene3D" id="2.180.10.10">
    <property type="entry name" value="RHS repeat-associated core"/>
    <property type="match status" value="3"/>
</dbReference>
<feature type="domain" description="Teneurin-like YD-shell" evidence="4">
    <location>
        <begin position="1134"/>
        <end position="1394"/>
    </location>
</feature>
<sequence length="1547" mass="174534">MSDGKYLAARETDVLLHTSLLADFVSGVVKGAIYAAAGAIACAAMAVTFPASLLVGAAVGLAVGFVFGEAVDAVADTVASWFPPSEDGLIITGSDNVHTKKLPAARAAGKMKREALLSLIAYDKEHPPKGKAEQIAEGILQKGLTLLKWTTPVGALMSAHEALTADSGAEAEKGGNAPPVNENQAAKPGFWASVGNSIMSPTVASADPNASPADMDKIVCTKWHFNSGGPYLAEGSKRVQINSQPACRKDDRSTCEAKIAPKQEGSKVRIGGDSVVVRDIQSGKNPFMSMLGEIVGGILVGLAAAGRQAIMTCLKSAACDLLIDTAVTAVTTVGSAAVGEALSRATSSNHPIHYARGSKVLAGEAEQDFVLEGQIPLFWQRMYNSHNAHEGVLGAGWSLPFEFSLEIRDQHGEEAIFYIDRSGRELGLGVLLKGMSARYIDEGFTLYRSSYNQFLLQTDFGAFYLFEENPLKTNHFRLHQQLDRHENKLEYHYDPEGRLQQIIDDVQQLQVIFGYDPLLSRLTEAKQVIYRRQEKVEKILVQYHYNERGELIRVSDADGVTTRRYGYDPDHHLMTSHGYATGLMASYRYQLFPALEGEKAHYRVVEHTLWEGEVVLESMQLHYDLLLKQVEVVEVGKGSSYRRWGKNYLISDYVDELDNVWQFTWSEEDKLTQVIDAAGNTWAFEYDLYGNLAHTADPEGQKTHTKWDDDFAYPLVRVMPNGGAWHYQYNSKGDLVLLTDPEGGESSFVYDGAGNRIYQRDAKNNETHYSYNMRGQLQSQTDCSGNVTRFIYDDFGQLSAVQNALQQTEHFTHSPGGKLLERVLADGSTRQYHYDSSGLLSQLGENKEIRAQYRYNARGQITEQKRNGKTLRLEYDNYGRLSTLYNEKGEPYRFSYNVLDEMTQEVRLDGTVRQLSYDRLGFLIKDTVVGSEGGKLQTTLVRDKIGRLSLKERMDYRTEYEYKAKELHIKHIRQEDYQQALSENQKPDYQTLSFLFDAFGQLTEEHNHHGQYRYEYDELGNLLKTAFPDKSELRHFYYGSGHLLQSEFTHGSQQYLLAEYTRDNLHREIGRTQGALTEQTEYDALGRVTAKLSRASTTNHLFRAKVARHYRYDRQSQLQTMKLTLGQGDGFFDYGETQTVDYHYDEAGQILARYTNMEPETFRYDAAGNLLNNTEVAWNNQVERAGNFRYDYDEFGRMRRRANQRNGVEQHFHYDSDNRVTSVEFTRHPRYKRVSYDYDALGRRIAKTLSFTHPCEGEKRTEFYWQGMQLCGEQASNQALTYYFYHNGSYTPLARFDCNDSETADGTESGDLWFMHAEANGMPLLLSDAHGNTVWQQLQADLFGRVKQEKSTLSPYSAKQNLRFAGQYYDEETGLHYNTFRYYAPECGRFTQPDPIGLAGGINLYQYAPNPLGWMDPLGLTPDGVFIHYTDFFGMQNILNSGVIEANVKGKVYITDILMTPQDVMRDVFIGNPRYEGRGDYAIIFKTDPGQAGSIKLSSDLEFVHDGRLKIGEIIHAGKNPYGSLSHLDYEQRLGMTRNQIESRGTC</sequence>
<evidence type="ECO:0000256" key="1">
    <source>
        <dbReference type="ARBA" id="ARBA00022737"/>
    </source>
</evidence>
<feature type="domain" description="Teneurin-like YD-shell" evidence="4">
    <location>
        <begin position="761"/>
        <end position="900"/>
    </location>
</feature>
<dbReference type="STRING" id="1441930.Z042_07915"/>
<dbReference type="OrthoDB" id="7030285at2"/>
<dbReference type="EMBL" id="CP007044">
    <property type="protein sequence ID" value="AHG19542.1"/>
    <property type="molecule type" value="Genomic_DNA"/>
</dbReference>
<organism evidence="5 6">
    <name type="scientific">Chania multitudinisentens RB-25</name>
    <dbReference type="NCBI Taxonomy" id="1441930"/>
    <lineage>
        <taxon>Bacteria</taxon>
        <taxon>Pseudomonadati</taxon>
        <taxon>Pseudomonadota</taxon>
        <taxon>Gammaproteobacteria</taxon>
        <taxon>Enterobacterales</taxon>
        <taxon>Yersiniaceae</taxon>
        <taxon>Chania</taxon>
    </lineage>
</organism>
<reference evidence="5 6" key="2">
    <citation type="submission" date="2015-03" db="EMBL/GenBank/DDBJ databases">
        <authorList>
            <person name="Chan K.-G."/>
        </authorList>
    </citation>
    <scope>NUCLEOTIDE SEQUENCE [LARGE SCALE GENOMIC DNA]</scope>
    <source>
        <strain evidence="5 6">RB-25</strain>
    </source>
</reference>
<feature type="domain" description="DUF6531" evidence="3">
    <location>
        <begin position="350"/>
        <end position="426"/>
    </location>
</feature>
<keyword evidence="6" id="KW-1185">Reference proteome</keyword>
<dbReference type="KEGG" id="sfo:Z042_07915"/>
<evidence type="ECO:0000256" key="2">
    <source>
        <dbReference type="SAM" id="MobiDB-lite"/>
    </source>
</evidence>
<dbReference type="InterPro" id="IPR022385">
    <property type="entry name" value="Rhs_assc_core"/>
</dbReference>
<dbReference type="Pfam" id="PF05593">
    <property type="entry name" value="RHS_repeat"/>
    <property type="match status" value="3"/>
</dbReference>
<name>W0LB99_9GAMM</name>
<dbReference type="InterPro" id="IPR006530">
    <property type="entry name" value="YD"/>
</dbReference>
<dbReference type="PANTHER" id="PTHR32305">
    <property type="match status" value="1"/>
</dbReference>